<name>A0ABQ5B0U9_9ASTR</name>
<evidence type="ECO:0000313" key="2">
    <source>
        <dbReference type="Proteomes" id="UP001151760"/>
    </source>
</evidence>
<evidence type="ECO:0000313" key="1">
    <source>
        <dbReference type="EMBL" id="GJT08216.1"/>
    </source>
</evidence>
<comment type="caution">
    <text evidence="1">The sequence shown here is derived from an EMBL/GenBank/DDBJ whole genome shotgun (WGS) entry which is preliminary data.</text>
</comment>
<gene>
    <name evidence="1" type="ORF">Tco_0842678</name>
</gene>
<protein>
    <submittedName>
        <fullName evidence="1">Uncharacterized protein</fullName>
    </submittedName>
</protein>
<dbReference type="EMBL" id="BQNB010012812">
    <property type="protein sequence ID" value="GJT08216.1"/>
    <property type="molecule type" value="Genomic_DNA"/>
</dbReference>
<keyword evidence="2" id="KW-1185">Reference proteome</keyword>
<dbReference type="Proteomes" id="UP001151760">
    <property type="component" value="Unassembled WGS sequence"/>
</dbReference>
<organism evidence="1 2">
    <name type="scientific">Tanacetum coccineum</name>
    <dbReference type="NCBI Taxonomy" id="301880"/>
    <lineage>
        <taxon>Eukaryota</taxon>
        <taxon>Viridiplantae</taxon>
        <taxon>Streptophyta</taxon>
        <taxon>Embryophyta</taxon>
        <taxon>Tracheophyta</taxon>
        <taxon>Spermatophyta</taxon>
        <taxon>Magnoliopsida</taxon>
        <taxon>eudicotyledons</taxon>
        <taxon>Gunneridae</taxon>
        <taxon>Pentapetalae</taxon>
        <taxon>asterids</taxon>
        <taxon>campanulids</taxon>
        <taxon>Asterales</taxon>
        <taxon>Asteraceae</taxon>
        <taxon>Asteroideae</taxon>
        <taxon>Anthemideae</taxon>
        <taxon>Anthemidinae</taxon>
        <taxon>Tanacetum</taxon>
    </lineage>
</organism>
<accession>A0ABQ5B0U9</accession>
<reference evidence="1" key="2">
    <citation type="submission" date="2022-01" db="EMBL/GenBank/DDBJ databases">
        <authorList>
            <person name="Yamashiro T."/>
            <person name="Shiraishi A."/>
            <person name="Satake H."/>
            <person name="Nakayama K."/>
        </authorList>
    </citation>
    <scope>NUCLEOTIDE SEQUENCE</scope>
</reference>
<proteinExistence type="predicted"/>
<reference evidence="1" key="1">
    <citation type="journal article" date="2022" name="Int. J. Mol. Sci.">
        <title>Draft Genome of Tanacetum Coccineum: Genomic Comparison of Closely Related Tanacetum-Family Plants.</title>
        <authorList>
            <person name="Yamashiro T."/>
            <person name="Shiraishi A."/>
            <person name="Nakayama K."/>
            <person name="Satake H."/>
        </authorList>
    </citation>
    <scope>NUCLEOTIDE SEQUENCE</scope>
</reference>
<sequence length="96" mass="11058">MKRIWHSLLSTFKKCTNLTTTTVRTSIILQEQTEDTTPGRINNDKSVRENLEIKGTMTVDGLRGNREDDDVQKMYEQGVSLQLSIADWLEDTDVKR</sequence>